<dbReference type="AlphaFoldDB" id="A0A9N9ICM0"/>
<proteinExistence type="predicted"/>
<sequence>TWNNIAKDPYAKTEWLLHRFGKTHALFHGIRLGPTFINENVCQTLLSRNVIFSRYLVQRVLTHYGRQDPALTEMKLKYNVIPAETNKLRLDQNKLSNPWASDLPFSVFSIILQEGEARFSKIPVKGNDMELFHFISAGTLIIHYASQELKNNFDTIKNLITKYHFVPFPPRPRKLQLSYDIDPHNNLMVPEEYPPKDGFENNRQLNVVARAILLDARLVELWKEIGYTEICSDTNNLVISGALLILFPPSPPSGWLCPTADDVKLRLTKLIELGFKLDDKSIVDALQMYENKLDIYGDILWNAFTTIRSGEPNLSFLSDLFKEAFEPSRALKKTLFLNFLKSKCECHEQIVRQIVVQKFKEEYVEDIDFEIRRKSLILSPKVYQFIIEAYGHGSEIASICFVDLLSLK</sequence>
<feature type="non-terminal residue" evidence="1">
    <location>
        <position position="408"/>
    </location>
</feature>
<evidence type="ECO:0000313" key="1">
    <source>
        <dbReference type="EMBL" id="CAG8729948.1"/>
    </source>
</evidence>
<reference evidence="1" key="1">
    <citation type="submission" date="2021-06" db="EMBL/GenBank/DDBJ databases">
        <authorList>
            <person name="Kallberg Y."/>
            <person name="Tangrot J."/>
            <person name="Rosling A."/>
        </authorList>
    </citation>
    <scope>NUCLEOTIDE SEQUENCE</scope>
    <source>
        <strain evidence="1">87-6 pot B 2015</strain>
    </source>
</reference>
<feature type="non-terminal residue" evidence="1">
    <location>
        <position position="1"/>
    </location>
</feature>
<dbReference type="Proteomes" id="UP000789375">
    <property type="component" value="Unassembled WGS sequence"/>
</dbReference>
<comment type="caution">
    <text evidence="1">The sequence shown here is derived from an EMBL/GenBank/DDBJ whole genome shotgun (WGS) entry which is preliminary data.</text>
</comment>
<accession>A0A9N9ICM0</accession>
<organism evidence="1 2">
    <name type="scientific">Funneliformis mosseae</name>
    <name type="common">Endomycorrhizal fungus</name>
    <name type="synonym">Glomus mosseae</name>
    <dbReference type="NCBI Taxonomy" id="27381"/>
    <lineage>
        <taxon>Eukaryota</taxon>
        <taxon>Fungi</taxon>
        <taxon>Fungi incertae sedis</taxon>
        <taxon>Mucoromycota</taxon>
        <taxon>Glomeromycotina</taxon>
        <taxon>Glomeromycetes</taxon>
        <taxon>Glomerales</taxon>
        <taxon>Glomeraceae</taxon>
        <taxon>Funneliformis</taxon>
    </lineage>
</organism>
<dbReference type="EMBL" id="CAJVPP010016552">
    <property type="protein sequence ID" value="CAG8729948.1"/>
    <property type="molecule type" value="Genomic_DNA"/>
</dbReference>
<name>A0A9N9ICM0_FUNMO</name>
<evidence type="ECO:0000313" key="2">
    <source>
        <dbReference type="Proteomes" id="UP000789375"/>
    </source>
</evidence>
<keyword evidence="2" id="KW-1185">Reference proteome</keyword>
<protein>
    <submittedName>
        <fullName evidence="1">7700_t:CDS:1</fullName>
    </submittedName>
</protein>
<gene>
    <name evidence="1" type="ORF">FMOSSE_LOCUS15594</name>
</gene>